<protein>
    <recommendedName>
        <fullName evidence="3">PEP-CTERM sorting domain-containing protein</fullName>
    </recommendedName>
</protein>
<dbReference type="OrthoDB" id="9953696at2"/>
<dbReference type="Proteomes" id="UP000053372">
    <property type="component" value="Unassembled WGS sequence"/>
</dbReference>
<dbReference type="AlphaFoldDB" id="A0A0V7ZYG3"/>
<accession>A0A0V7ZYG3</accession>
<proteinExistence type="predicted"/>
<name>A0A0V7ZYG3_9CYAN</name>
<evidence type="ECO:0000313" key="2">
    <source>
        <dbReference type="Proteomes" id="UP000053372"/>
    </source>
</evidence>
<organism evidence="1 2">
    <name type="scientific">Mastigocoleus testarum BC008</name>
    <dbReference type="NCBI Taxonomy" id="371196"/>
    <lineage>
        <taxon>Bacteria</taxon>
        <taxon>Bacillati</taxon>
        <taxon>Cyanobacteriota</taxon>
        <taxon>Cyanophyceae</taxon>
        <taxon>Nostocales</taxon>
        <taxon>Hapalosiphonaceae</taxon>
        <taxon>Mastigocoleus</taxon>
    </lineage>
</organism>
<evidence type="ECO:0000313" key="1">
    <source>
        <dbReference type="EMBL" id="KST69454.1"/>
    </source>
</evidence>
<keyword evidence="2" id="KW-1185">Reference proteome</keyword>
<sequence length="106" mass="11340">MFLNKEENKRREEMTVIKIAKTFTKIGLVAASLATLSIATMKEAQASSFINFETVPGSSASDNLAISNQFSSIGVNFGIDNDFDGIADAGLLPQLEKVGQTSGDKH</sequence>
<evidence type="ECO:0008006" key="3">
    <source>
        <dbReference type="Google" id="ProtNLM"/>
    </source>
</evidence>
<dbReference type="RefSeq" id="WP_027841423.1">
    <property type="nucleotide sequence ID" value="NZ_LMTZ01000024.1"/>
</dbReference>
<reference evidence="1 2" key="1">
    <citation type="journal article" date="2015" name="Genome Announc.">
        <title>Draft Genome of the Euendolithic (true boring) Cyanobacterium Mastigocoleus testarum strain BC008.</title>
        <authorList>
            <person name="Guida B.S."/>
            <person name="Garcia-Pichel F."/>
        </authorList>
    </citation>
    <scope>NUCLEOTIDE SEQUENCE [LARGE SCALE GENOMIC DNA]</scope>
    <source>
        <strain evidence="1 2">BC008</strain>
    </source>
</reference>
<gene>
    <name evidence="1" type="ORF">BC008_35630</name>
</gene>
<dbReference type="EMBL" id="LMTZ01000024">
    <property type="protein sequence ID" value="KST69454.1"/>
    <property type="molecule type" value="Genomic_DNA"/>
</dbReference>
<comment type="caution">
    <text evidence="1">The sequence shown here is derived from an EMBL/GenBank/DDBJ whole genome shotgun (WGS) entry which is preliminary data.</text>
</comment>